<evidence type="ECO:0000313" key="3">
    <source>
        <dbReference type="EMBL" id="OYR22774.1"/>
    </source>
</evidence>
<dbReference type="CDD" id="cd04179">
    <property type="entry name" value="DPM_DPG-synthase_like"/>
    <property type="match status" value="1"/>
</dbReference>
<organism evidence="3 4">
    <name type="scientific">Brucella pseudogrignonensis</name>
    <dbReference type="NCBI Taxonomy" id="419475"/>
    <lineage>
        <taxon>Bacteria</taxon>
        <taxon>Pseudomonadati</taxon>
        <taxon>Pseudomonadota</taxon>
        <taxon>Alphaproteobacteria</taxon>
        <taxon>Hyphomicrobiales</taxon>
        <taxon>Brucellaceae</taxon>
        <taxon>Brucella/Ochrobactrum group</taxon>
        <taxon>Brucella</taxon>
    </lineage>
</organism>
<dbReference type="SUPFAM" id="SSF53448">
    <property type="entry name" value="Nucleotide-diphospho-sugar transferases"/>
    <property type="match status" value="1"/>
</dbReference>
<evidence type="ECO:0000256" key="2">
    <source>
        <dbReference type="ARBA" id="ARBA00022679"/>
    </source>
</evidence>
<dbReference type="GO" id="GO:0016020">
    <property type="term" value="C:membrane"/>
    <property type="evidence" value="ECO:0007669"/>
    <property type="project" value="GOC"/>
</dbReference>
<keyword evidence="1" id="KW-0328">Glycosyltransferase</keyword>
<reference evidence="3 4" key="1">
    <citation type="submission" date="2017-07" db="EMBL/GenBank/DDBJ databases">
        <title>Phylogenetic study on the rhizospheric bacterium Ochrobactrum sp. A44.</title>
        <authorList>
            <person name="Krzyzanowska D.M."/>
            <person name="Ossowicki A."/>
            <person name="Rajewska M."/>
            <person name="Maciag T."/>
            <person name="Kaczynski Z."/>
            <person name="Czerwicka M."/>
            <person name="Jafra S."/>
        </authorList>
    </citation>
    <scope>NUCLEOTIDE SEQUENCE [LARGE SCALE GENOMIC DNA]</scope>
    <source>
        <strain evidence="3 4">CCUG 30717</strain>
    </source>
</reference>
<evidence type="ECO:0000313" key="4">
    <source>
        <dbReference type="Proteomes" id="UP000216188"/>
    </source>
</evidence>
<dbReference type="InterPro" id="IPR029044">
    <property type="entry name" value="Nucleotide-diphossugar_trans"/>
</dbReference>
<dbReference type="GO" id="GO:0009247">
    <property type="term" value="P:glycolipid biosynthetic process"/>
    <property type="evidence" value="ECO:0007669"/>
    <property type="project" value="TreeGrafter"/>
</dbReference>
<name>A0A256G6S5_9HYPH</name>
<dbReference type="InterPro" id="IPR039528">
    <property type="entry name" value="DPM1-like"/>
</dbReference>
<protein>
    <submittedName>
        <fullName evidence="3">Putative glycosyltransferase</fullName>
    </submittedName>
</protein>
<accession>A0A256G6S5</accession>
<comment type="caution">
    <text evidence="3">The sequence shown here is derived from an EMBL/GenBank/DDBJ whole genome shotgun (WGS) entry which is preliminary data.</text>
</comment>
<keyword evidence="2 3" id="KW-0808">Transferase</keyword>
<sequence length="270" mass="29786">MIQATIASASSAAREGVPAYDFVEFSQRTARYCIVIPVINEGERIGKQLADMYRLGQAQAADIIIADGGSRDGSLEHDMLLANGVSGLLTKRGPGKLSAQLRMAYAYALERGYEGIITIDGNGKDSVESIPLFIDALDRGIDYAQASRFIPGGKAINTPRSRELAIKLLHAPLLSLAARRRYTDTTQGYRAYSRRYLVHPRVQPLRDIFMTYELLAYLTVRASQLGLNTEEIPTTRAYPDHGPIPTKINMAGNVDLMKIIFYTLAGRYNP</sequence>
<dbReference type="AlphaFoldDB" id="A0A256G6S5"/>
<proteinExistence type="predicted"/>
<dbReference type="Proteomes" id="UP000216188">
    <property type="component" value="Unassembled WGS sequence"/>
</dbReference>
<dbReference type="PANTHER" id="PTHR43398">
    <property type="entry name" value="DOLICHOL-PHOSPHATE MANNOSYLTRANSFERASE SUBUNIT 1"/>
    <property type="match status" value="1"/>
</dbReference>
<dbReference type="Gene3D" id="3.90.550.10">
    <property type="entry name" value="Spore Coat Polysaccharide Biosynthesis Protein SpsA, Chain A"/>
    <property type="match status" value="1"/>
</dbReference>
<dbReference type="GO" id="GO:0004582">
    <property type="term" value="F:dolichyl-phosphate beta-D-mannosyltransferase activity"/>
    <property type="evidence" value="ECO:0007669"/>
    <property type="project" value="InterPro"/>
</dbReference>
<gene>
    <name evidence="3" type="ORF">CEV34_4166</name>
</gene>
<dbReference type="EMBL" id="NNRM01000043">
    <property type="protein sequence ID" value="OYR22774.1"/>
    <property type="molecule type" value="Genomic_DNA"/>
</dbReference>
<dbReference type="PANTHER" id="PTHR43398:SF1">
    <property type="entry name" value="DOLICHOL-PHOSPHATE MANNOSYLTRANSFERASE SUBUNIT 1"/>
    <property type="match status" value="1"/>
</dbReference>
<evidence type="ECO:0000256" key="1">
    <source>
        <dbReference type="ARBA" id="ARBA00022676"/>
    </source>
</evidence>
<dbReference type="RefSeq" id="WP_094544334.1">
    <property type="nucleotide sequence ID" value="NZ_JBHEEM010000021.1"/>
</dbReference>
<keyword evidence="4" id="KW-1185">Reference proteome</keyword>